<dbReference type="EMBL" id="CAJVNV010000042">
    <property type="protein sequence ID" value="CAG7986845.1"/>
    <property type="molecule type" value="Genomic_DNA"/>
</dbReference>
<evidence type="ECO:0000256" key="1">
    <source>
        <dbReference type="ARBA" id="ARBA00004173"/>
    </source>
</evidence>
<dbReference type="InterPro" id="IPR051035">
    <property type="entry name" value="Mito_inheritance_9"/>
</dbReference>
<dbReference type="OrthoDB" id="3204049at2759"/>
<dbReference type="PANTHER" id="PTHR36091">
    <property type="entry name" value="ALTERED INHERITANCE OF MITOCHONDRIA PROTEIN 9, MITOCHONDRIAL"/>
    <property type="match status" value="1"/>
</dbReference>
<evidence type="ECO:0000313" key="9">
    <source>
        <dbReference type="EMBL" id="CAG7986845.1"/>
    </source>
</evidence>
<evidence type="ECO:0000256" key="3">
    <source>
        <dbReference type="ARBA" id="ARBA00016197"/>
    </source>
</evidence>
<dbReference type="AlphaFoldDB" id="A0A9W4MN67"/>
<organism evidence="9 10">
    <name type="scientific">Penicillium nalgiovense</name>
    <dbReference type="NCBI Taxonomy" id="60175"/>
    <lineage>
        <taxon>Eukaryota</taxon>
        <taxon>Fungi</taxon>
        <taxon>Dikarya</taxon>
        <taxon>Ascomycota</taxon>
        <taxon>Pezizomycotina</taxon>
        <taxon>Eurotiomycetes</taxon>
        <taxon>Eurotiomycetidae</taxon>
        <taxon>Eurotiales</taxon>
        <taxon>Aspergillaceae</taxon>
        <taxon>Penicillium</taxon>
    </lineage>
</organism>
<evidence type="ECO:0000256" key="7">
    <source>
        <dbReference type="SAM" id="MobiDB-lite"/>
    </source>
</evidence>
<evidence type="ECO:0000256" key="6">
    <source>
        <dbReference type="ARBA" id="ARBA00031849"/>
    </source>
</evidence>
<evidence type="ECO:0000256" key="4">
    <source>
        <dbReference type="ARBA" id="ARBA00022946"/>
    </source>
</evidence>
<dbReference type="GO" id="GO:0005739">
    <property type="term" value="C:mitochondrion"/>
    <property type="evidence" value="ECO:0007669"/>
    <property type="project" value="UniProtKB-SubCell"/>
</dbReference>
<name>A0A9W4MN67_PENNA</name>
<gene>
    <name evidence="9" type="ORF">PNAL_LOCUS1486</name>
</gene>
<dbReference type="InterPro" id="IPR002575">
    <property type="entry name" value="Aminoglycoside_PTrfase"/>
</dbReference>
<feature type="region of interest" description="Disordered" evidence="7">
    <location>
        <begin position="416"/>
        <end position="441"/>
    </location>
</feature>
<protein>
    <recommendedName>
        <fullName evidence="3">Altered inheritance of mitochondria protein 9, mitochondrial</fullName>
    </recommendedName>
    <alternativeName>
        <fullName evidence="6">Found in mitochondrial proteome protein 29</fullName>
    </alternativeName>
</protein>
<reference evidence="9" key="1">
    <citation type="submission" date="2021-07" db="EMBL/GenBank/DDBJ databases">
        <authorList>
            <person name="Branca A.L. A."/>
        </authorList>
    </citation>
    <scope>NUCLEOTIDE SEQUENCE</scope>
</reference>
<evidence type="ECO:0000313" key="10">
    <source>
        <dbReference type="Proteomes" id="UP001153461"/>
    </source>
</evidence>
<proteinExistence type="inferred from homology"/>
<keyword evidence="4" id="KW-0809">Transit peptide</keyword>
<feature type="domain" description="Aminoglycoside phosphotransferase" evidence="8">
    <location>
        <begin position="200"/>
        <end position="255"/>
    </location>
</feature>
<dbReference type="Pfam" id="PF01636">
    <property type="entry name" value="APH"/>
    <property type="match status" value="1"/>
</dbReference>
<evidence type="ECO:0000256" key="2">
    <source>
        <dbReference type="ARBA" id="ARBA00005543"/>
    </source>
</evidence>
<comment type="similarity">
    <text evidence="2">Belongs to the AIM9 family.</text>
</comment>
<dbReference type="PANTHER" id="PTHR36091:SF1">
    <property type="entry name" value="ALTERED INHERITANCE OF MITOCHONDRIA PROTEIN 9, MITOCHONDRIAL"/>
    <property type="match status" value="1"/>
</dbReference>
<accession>A0A9W4MN67</accession>
<keyword evidence="5" id="KW-0496">Mitochondrion</keyword>
<dbReference type="Gene3D" id="3.90.1200.10">
    <property type="match status" value="1"/>
</dbReference>
<comment type="subcellular location">
    <subcellularLocation>
        <location evidence="1">Mitochondrion</location>
    </subcellularLocation>
</comment>
<sequence length="441" mass="49870">MDDNSRVVARLPFPLAGPARLATASEVATIQYLQQKTSIPIPKILDWSDDAANSTGSEYIIMDHAAGIQLHQKWPYMSDDQKVKCIDAIYRKLREMADINFPAYGSLYFSTTPLAPASRLPLDRGFCVGPHCGTRYWSCGEHRYYQHTVPNHGPWLTIGSLADGLDDAGILRIPSTDSQLPNRSFYYGSVQTHLDLLKQGRAVLHAMSADSRVQDAASPTLFHPDLHKRNIFVSDNDPSIITAIIDWQSSSIEPAFWYADEVPDFAACAPSTSPARRAQDDELCKKAYDACTQFLVPKLALPRSMDEGMFRPFWYCYRTWKDGVVVFRYERIETSKVWRALGFVAPCPFALLTPEELALHCKEYQFFEPALNLKHDLSSLLDSASDGWVPPENWEAAKAQNMEIFKGMLQAVLENQDPDDDEPIRDERNLRDIWPFDQPGE</sequence>
<comment type="caution">
    <text evidence="9">The sequence shown here is derived from an EMBL/GenBank/DDBJ whole genome shotgun (WGS) entry which is preliminary data.</text>
</comment>
<dbReference type="SUPFAM" id="SSF56112">
    <property type="entry name" value="Protein kinase-like (PK-like)"/>
    <property type="match status" value="1"/>
</dbReference>
<dbReference type="InterPro" id="IPR011009">
    <property type="entry name" value="Kinase-like_dom_sf"/>
</dbReference>
<evidence type="ECO:0000256" key="5">
    <source>
        <dbReference type="ARBA" id="ARBA00023128"/>
    </source>
</evidence>
<evidence type="ECO:0000259" key="8">
    <source>
        <dbReference type="Pfam" id="PF01636"/>
    </source>
</evidence>
<dbReference type="Proteomes" id="UP001153461">
    <property type="component" value="Unassembled WGS sequence"/>
</dbReference>